<evidence type="ECO:0000256" key="10">
    <source>
        <dbReference type="ARBA" id="ARBA00022723"/>
    </source>
</evidence>
<protein>
    <recommendedName>
        <fullName evidence="18">Rieske domain-containing protein</fullName>
    </recommendedName>
</protein>
<comment type="cofactor">
    <cofactor evidence="1">
        <name>siroheme</name>
        <dbReference type="ChEBI" id="CHEBI:60052"/>
    </cofactor>
</comment>
<keyword evidence="6" id="KW-0004">4Fe-4S</keyword>
<comment type="cofactor">
    <cofactor evidence="3">
        <name>FAD</name>
        <dbReference type="ChEBI" id="CHEBI:57692"/>
    </cofactor>
</comment>
<dbReference type="InterPro" id="IPR012748">
    <property type="entry name" value="Rieske-like_NirD"/>
</dbReference>
<dbReference type="GO" id="GO:0051537">
    <property type="term" value="F:2 iron, 2 sulfur cluster binding"/>
    <property type="evidence" value="ECO:0007669"/>
    <property type="project" value="UniProtKB-KW"/>
</dbReference>
<evidence type="ECO:0000256" key="4">
    <source>
        <dbReference type="ARBA" id="ARBA00005096"/>
    </source>
</evidence>
<dbReference type="InterPro" id="IPR041854">
    <property type="entry name" value="BFD-like_2Fe2S-bd_dom_sf"/>
</dbReference>
<keyword evidence="20" id="KW-1185">Reference proteome</keyword>
<evidence type="ECO:0000313" key="20">
    <source>
        <dbReference type="Proteomes" id="UP000279236"/>
    </source>
</evidence>
<dbReference type="Proteomes" id="UP000279236">
    <property type="component" value="Unassembled WGS sequence"/>
</dbReference>
<dbReference type="GO" id="GO:0042128">
    <property type="term" value="P:nitrate assimilation"/>
    <property type="evidence" value="ECO:0007669"/>
    <property type="project" value="UniProtKB-UniPathway"/>
</dbReference>
<dbReference type="EMBL" id="RSCE01000024">
    <property type="protein sequence ID" value="RSH76556.1"/>
    <property type="molecule type" value="Genomic_DNA"/>
</dbReference>
<evidence type="ECO:0000256" key="9">
    <source>
        <dbReference type="ARBA" id="ARBA00022714"/>
    </source>
</evidence>
<dbReference type="STRING" id="105984.A0A427XCI9"/>
<dbReference type="GO" id="GO:0046872">
    <property type="term" value="F:metal ion binding"/>
    <property type="evidence" value="ECO:0007669"/>
    <property type="project" value="UniProtKB-KW"/>
</dbReference>
<feature type="compositionally biased region" description="Low complexity" evidence="17">
    <location>
        <begin position="30"/>
        <end position="39"/>
    </location>
</feature>
<dbReference type="GO" id="GO:0051539">
    <property type="term" value="F:4 iron, 4 sulfur cluster binding"/>
    <property type="evidence" value="ECO:0007669"/>
    <property type="project" value="UniProtKB-KW"/>
</dbReference>
<dbReference type="InterPro" id="IPR045854">
    <property type="entry name" value="NO2/SO3_Rdtase_4Fe4S_sf"/>
</dbReference>
<dbReference type="SUPFAM" id="SSF55124">
    <property type="entry name" value="Nitrite/Sulfite reductase N-terminal domain-like"/>
    <property type="match status" value="1"/>
</dbReference>
<keyword evidence="12" id="KW-0560">Oxidoreductase</keyword>
<keyword evidence="11" id="KW-0274">FAD</keyword>
<dbReference type="OrthoDB" id="432169at2759"/>
<keyword evidence="13" id="KW-0408">Iron</keyword>
<evidence type="ECO:0000256" key="14">
    <source>
        <dbReference type="ARBA" id="ARBA00023014"/>
    </source>
</evidence>
<comment type="similarity">
    <text evidence="5">Belongs to the nitrite and sulfite reductase 4Fe-4S domain family.</text>
</comment>
<dbReference type="GO" id="GO:0020037">
    <property type="term" value="F:heme binding"/>
    <property type="evidence" value="ECO:0007669"/>
    <property type="project" value="InterPro"/>
</dbReference>
<dbReference type="InterPro" id="IPR052034">
    <property type="entry name" value="NasD-like"/>
</dbReference>
<evidence type="ECO:0000256" key="13">
    <source>
        <dbReference type="ARBA" id="ARBA00023004"/>
    </source>
</evidence>
<evidence type="ECO:0000256" key="7">
    <source>
        <dbReference type="ARBA" id="ARBA00022617"/>
    </source>
</evidence>
<evidence type="ECO:0000256" key="1">
    <source>
        <dbReference type="ARBA" id="ARBA00001929"/>
    </source>
</evidence>
<feature type="region of interest" description="Disordered" evidence="17">
    <location>
        <begin position="1"/>
        <end position="46"/>
    </location>
</feature>
<dbReference type="Gene3D" id="3.30.413.10">
    <property type="entry name" value="Sulfite Reductase Hemoprotein, domain 1"/>
    <property type="match status" value="1"/>
</dbReference>
<organism evidence="19 20">
    <name type="scientific">Apiotrichum porosum</name>
    <dbReference type="NCBI Taxonomy" id="105984"/>
    <lineage>
        <taxon>Eukaryota</taxon>
        <taxon>Fungi</taxon>
        <taxon>Dikarya</taxon>
        <taxon>Basidiomycota</taxon>
        <taxon>Agaricomycotina</taxon>
        <taxon>Tremellomycetes</taxon>
        <taxon>Trichosporonales</taxon>
        <taxon>Trichosporonaceae</taxon>
        <taxon>Apiotrichum</taxon>
    </lineage>
</organism>
<dbReference type="InterPro" id="IPR007419">
    <property type="entry name" value="BFD-like_2Fe2S-bd_dom"/>
</dbReference>
<dbReference type="Pfam" id="PF01077">
    <property type="entry name" value="NIR_SIR"/>
    <property type="match status" value="1"/>
</dbReference>
<comment type="pathway">
    <text evidence="4">Nitrogen metabolism; nitrate reduction (assimilation).</text>
</comment>
<dbReference type="Pfam" id="PF04324">
    <property type="entry name" value="Fer2_BFD"/>
    <property type="match status" value="1"/>
</dbReference>
<evidence type="ECO:0000256" key="11">
    <source>
        <dbReference type="ARBA" id="ARBA00022827"/>
    </source>
</evidence>
<evidence type="ECO:0000256" key="2">
    <source>
        <dbReference type="ARBA" id="ARBA00001966"/>
    </source>
</evidence>
<dbReference type="InterPro" id="IPR017941">
    <property type="entry name" value="Rieske_2Fe-2S"/>
</dbReference>
<dbReference type="PRINTS" id="PR00368">
    <property type="entry name" value="FADPNR"/>
</dbReference>
<evidence type="ECO:0000259" key="18">
    <source>
        <dbReference type="PROSITE" id="PS51296"/>
    </source>
</evidence>
<dbReference type="PRINTS" id="PR00397">
    <property type="entry name" value="SIROHAEM"/>
</dbReference>
<feature type="domain" description="Rieske" evidence="18">
    <location>
        <begin position="952"/>
        <end position="1057"/>
    </location>
</feature>
<comment type="cofactor">
    <cofactor evidence="16">
        <name>[2Fe-2S] cluster</name>
        <dbReference type="ChEBI" id="CHEBI:190135"/>
    </cofactor>
</comment>
<comment type="cofactor">
    <cofactor evidence="2">
        <name>[4Fe-4S] cluster</name>
        <dbReference type="ChEBI" id="CHEBI:49883"/>
    </cofactor>
</comment>
<keyword evidence="7" id="KW-0349">Heme</keyword>
<dbReference type="PROSITE" id="PS00365">
    <property type="entry name" value="NIR_SIR"/>
    <property type="match status" value="1"/>
</dbReference>
<dbReference type="Gene3D" id="2.102.10.10">
    <property type="entry name" value="Rieske [2Fe-2S] iron-sulphur domain"/>
    <property type="match status" value="1"/>
</dbReference>
<reference evidence="19 20" key="1">
    <citation type="submission" date="2018-11" db="EMBL/GenBank/DDBJ databases">
        <title>Genome sequence of Apiotrichum porosum DSM 27194.</title>
        <authorList>
            <person name="Aliyu H."/>
            <person name="Gorte O."/>
            <person name="Ochsenreither K."/>
        </authorList>
    </citation>
    <scope>NUCLEOTIDE SEQUENCE [LARGE SCALE GENOMIC DNA]</scope>
    <source>
        <strain evidence="19 20">DSM 27194</strain>
    </source>
</reference>
<dbReference type="InterPro" id="IPR036922">
    <property type="entry name" value="Rieske_2Fe-2S_sf"/>
</dbReference>
<dbReference type="GO" id="GO:0008942">
    <property type="term" value="F:nitrite reductase [NAD(P)H] activity"/>
    <property type="evidence" value="ECO:0007669"/>
    <property type="project" value="InterPro"/>
</dbReference>
<feature type="compositionally biased region" description="Polar residues" evidence="17">
    <location>
        <begin position="1"/>
        <end position="12"/>
    </location>
</feature>
<evidence type="ECO:0000256" key="8">
    <source>
        <dbReference type="ARBA" id="ARBA00022630"/>
    </source>
</evidence>
<dbReference type="NCBIfam" id="TIGR02378">
    <property type="entry name" value="nirD_assim_sml"/>
    <property type="match status" value="1"/>
</dbReference>
<keyword evidence="14" id="KW-0411">Iron-sulfur</keyword>
<dbReference type="SUPFAM" id="SSF51905">
    <property type="entry name" value="FAD/NAD(P)-binding domain"/>
    <property type="match status" value="2"/>
</dbReference>
<evidence type="ECO:0000256" key="16">
    <source>
        <dbReference type="ARBA" id="ARBA00034078"/>
    </source>
</evidence>
<keyword evidence="15" id="KW-0534">Nitrate assimilation</keyword>
<evidence type="ECO:0000256" key="15">
    <source>
        <dbReference type="ARBA" id="ARBA00023063"/>
    </source>
</evidence>
<dbReference type="Pfam" id="PF07992">
    <property type="entry name" value="Pyr_redox_2"/>
    <property type="match status" value="1"/>
</dbReference>
<dbReference type="GeneID" id="39590088"/>
<dbReference type="InterPro" id="IPR006066">
    <property type="entry name" value="NO2/SO3_Rdtase_FeS/sirohaem_BS"/>
</dbReference>
<gene>
    <name evidence="19" type="ORF">EHS24_005545</name>
</gene>
<dbReference type="Pfam" id="PF03460">
    <property type="entry name" value="NIR_SIR_ferr"/>
    <property type="match status" value="1"/>
</dbReference>
<dbReference type="InterPro" id="IPR036188">
    <property type="entry name" value="FAD/NAD-bd_sf"/>
</dbReference>
<dbReference type="SUPFAM" id="SSF56014">
    <property type="entry name" value="Nitrite and sulphite reductase 4Fe-4S domain-like"/>
    <property type="match status" value="1"/>
</dbReference>
<sequence>MSTTARARSRTGSIGGRMDRVASRSRSTRRTSTARQASRSKSHLPGERRTQVMVVGLGMVGIAFIEKLLTLDTAGKYFIRTCGEEPTYAYNRVGLTEYFQHRNIEDLYLNEVSWYAKQNPDHFAFHIGEQVTSIDPSTRTVITSRQNTFSYDILVLATGSVADVPPYVTREEAARTKGMFVYRSIADLEGIIQYAERDNVTKATVLLGLEAAKAVYDMPGVPDVSIMIRQDYPLNRQLDAPAGELVMKRIEGMGVKVLTRCSPKSISTSVDDAGQPTFTGFNDPRIESDMVIFATGIRPRDDLAASAGIHTARHGGVIVDDSLLTNIPNVYAIGECASWRGNYYGLIAPGVEMADILAFNLTQTYGRGSHAPRKMNPPDLSTRLKLMGVDVASFGDYFADSREPPKPVRPVPAPAAEGEVAIKQALPSRRHLLADGPIKCLTYHDPIASVYKKYLFTEDGKHLIGGMMIGDVSDFTKLVAITKKKKALDVPPSQFILGAKANGEENGDDLDDDAVVCSCHNVTKGVISQCVKDGITELPDIKCKTKAGAGCGGCVPLVTAIFKSEMKKAGHQINKSLCAHIKMSRQDLLAVVKVKKLQDFRTIMETIGVPNSQGCEICKPAIASVLAGLHNQHVMLPKHHGNQDTNDKFMANIQRNGSFSVVPRIPGGEVKPEQLIAIGQIAAEYGLYTKITGGQRIDMFGAKKPDLPDIWEKLQAVGLESGQAYGKSLRTVKSCVGSTWCRFGVGDSVGLAIDLENRYRGVRAPHKFKGGVSGCVRECAEAQSKDFGLIATDKGWNIFIGGNGGANPRHALLFAQDVPPSKVVRILDRYIMFYIRTAEHLQRTAPWVESFDGGLAKLQRILIDDELGICADLEAEMASLVDTYEDEWKKAVQNPDVRSKFRQFVNTPERREAIEIIAERGQPRAADWPKEFPSQKFAATSLPTPKSEWKWVPLATVSDLAPNDENTTSAAVRYGKDSQLAIFHVPQKGYYATQQMCPHKRAFVLDHGIIGDKDGDLYVSCPLHKRNFRLDNGDCTNDAQYSVLAFEVRADAGQLLILLPPEDELDAVIGASKWMVRKDTAKEMGGVAATATNGCGGESACGDSKLEW</sequence>
<evidence type="ECO:0000256" key="17">
    <source>
        <dbReference type="SAM" id="MobiDB-lite"/>
    </source>
</evidence>
<comment type="caution">
    <text evidence="19">The sequence shown here is derived from an EMBL/GenBank/DDBJ whole genome shotgun (WGS) entry which is preliminary data.</text>
</comment>
<evidence type="ECO:0000256" key="12">
    <source>
        <dbReference type="ARBA" id="ARBA00023002"/>
    </source>
</evidence>
<evidence type="ECO:0000313" key="19">
    <source>
        <dbReference type="EMBL" id="RSH76556.1"/>
    </source>
</evidence>
<evidence type="ECO:0000256" key="6">
    <source>
        <dbReference type="ARBA" id="ARBA00022485"/>
    </source>
</evidence>
<dbReference type="FunFam" id="3.30.413.10:FF:000007">
    <property type="entry name" value="Nitrite reductase [NAD(P)H] large subunit"/>
    <property type="match status" value="1"/>
</dbReference>
<keyword evidence="9" id="KW-0001">2Fe-2S</keyword>
<dbReference type="Gene3D" id="1.10.10.1100">
    <property type="entry name" value="BFD-like [2Fe-2S]-binding domain"/>
    <property type="match status" value="1"/>
</dbReference>
<evidence type="ECO:0000256" key="5">
    <source>
        <dbReference type="ARBA" id="ARBA00010429"/>
    </source>
</evidence>
<dbReference type="PANTHER" id="PTHR43809">
    <property type="entry name" value="NITRITE REDUCTASE (NADH) LARGE SUBUNIT"/>
    <property type="match status" value="1"/>
</dbReference>
<dbReference type="CDD" id="cd03529">
    <property type="entry name" value="Rieske_NirD"/>
    <property type="match status" value="1"/>
</dbReference>
<dbReference type="Pfam" id="PF13806">
    <property type="entry name" value="Rieske_2"/>
    <property type="match status" value="1"/>
</dbReference>
<dbReference type="InterPro" id="IPR023753">
    <property type="entry name" value="FAD/NAD-binding_dom"/>
</dbReference>
<name>A0A427XCI9_9TREE</name>
<proteinExistence type="inferred from homology"/>
<accession>A0A427XCI9</accession>
<dbReference type="RefSeq" id="XP_028471703.1">
    <property type="nucleotide sequence ID" value="XM_028621068.1"/>
</dbReference>
<dbReference type="SUPFAM" id="SSF50022">
    <property type="entry name" value="ISP domain"/>
    <property type="match status" value="1"/>
</dbReference>
<keyword evidence="8" id="KW-0285">Flavoprotein</keyword>
<dbReference type="InterPro" id="IPR005117">
    <property type="entry name" value="NiRdtase/SiRdtase_haem-b_fer"/>
</dbReference>
<dbReference type="PANTHER" id="PTHR43809:SF1">
    <property type="entry name" value="NITRITE REDUCTASE (NADH) LARGE SUBUNIT"/>
    <property type="match status" value="1"/>
</dbReference>
<dbReference type="PROSITE" id="PS51296">
    <property type="entry name" value="RIESKE"/>
    <property type="match status" value="1"/>
</dbReference>
<dbReference type="UniPathway" id="UPA00653"/>
<keyword evidence="10" id="KW-0479">Metal-binding</keyword>
<dbReference type="InterPro" id="IPR036136">
    <property type="entry name" value="Nit/Sulf_reduc_fer-like_dom_sf"/>
</dbReference>
<evidence type="ECO:0000256" key="3">
    <source>
        <dbReference type="ARBA" id="ARBA00001974"/>
    </source>
</evidence>
<dbReference type="InterPro" id="IPR006067">
    <property type="entry name" value="NO2/SO3_Rdtase_4Fe4S_dom"/>
</dbReference>
<dbReference type="AlphaFoldDB" id="A0A427XCI9"/>
<dbReference type="Gene3D" id="3.50.50.60">
    <property type="entry name" value="FAD/NAD(P)-binding domain"/>
    <property type="match status" value="2"/>
</dbReference>